<evidence type="ECO:0000313" key="4">
    <source>
        <dbReference type="Proteomes" id="UP000289340"/>
    </source>
</evidence>
<accession>A0A0B2QCY4</accession>
<feature type="compositionally biased region" description="Basic and acidic residues" evidence="1">
    <location>
        <begin position="112"/>
        <end position="135"/>
    </location>
</feature>
<sequence length="135" mass="14870">MAQVELRDEHGNPVELTDAYGNPVWLTDEKGNPVHLTAVATNAHKSMLQNDTPQELPHSKSSSSSEDEGHGERIRKGLKDNIEEKLPAGEGVVKENKHTTIAASTSTTDTSDANHHPTTEHEKKSIIDKIKEKFQ</sequence>
<dbReference type="Proteomes" id="UP000053555">
    <property type="component" value="Unassembled WGS sequence"/>
</dbReference>
<evidence type="ECO:0000313" key="3">
    <source>
        <dbReference type="EMBL" id="RZB77333.1"/>
    </source>
</evidence>
<dbReference type="InterPro" id="IPR000167">
    <property type="entry name" value="Dehydrin"/>
</dbReference>
<reference evidence="2" key="1">
    <citation type="submission" date="2014-07" db="EMBL/GenBank/DDBJ databases">
        <title>Identification of a novel salt tolerance gene in wild soybean by whole-genome sequencing.</title>
        <authorList>
            <person name="Lam H.-M."/>
            <person name="Qi X."/>
            <person name="Li M.-W."/>
            <person name="Liu X."/>
            <person name="Xie M."/>
            <person name="Ni M."/>
            <person name="Xu X."/>
        </authorList>
    </citation>
    <scope>NUCLEOTIDE SEQUENCE [LARGE SCALE GENOMIC DNA]</scope>
    <source>
        <tissue evidence="2">Root</tissue>
    </source>
</reference>
<gene>
    <name evidence="3" type="ORF">D0Y65_035308</name>
    <name evidence="2" type="ORF">glysoja_026081</name>
</gene>
<dbReference type="GO" id="GO:0009737">
    <property type="term" value="P:response to abscisic acid"/>
    <property type="evidence" value="ECO:0007669"/>
    <property type="project" value="TreeGrafter"/>
</dbReference>
<dbReference type="EMBL" id="QZWG01000012">
    <property type="protein sequence ID" value="RZB77333.1"/>
    <property type="molecule type" value="Genomic_DNA"/>
</dbReference>
<dbReference type="GO" id="GO:0005829">
    <property type="term" value="C:cytosol"/>
    <property type="evidence" value="ECO:0007669"/>
    <property type="project" value="TreeGrafter"/>
</dbReference>
<protein>
    <submittedName>
        <fullName evidence="2">Late embryogenesis abundant protein</fullName>
    </submittedName>
</protein>
<dbReference type="AlphaFoldDB" id="A0A0B2QCY4"/>
<dbReference type="PANTHER" id="PTHR33346">
    <property type="entry name" value="DEHYDRIN XERO 2-RELATED"/>
    <property type="match status" value="1"/>
</dbReference>
<name>A0A0B2QCY4_GLYSO</name>
<feature type="region of interest" description="Disordered" evidence="1">
    <location>
        <begin position="41"/>
        <end position="135"/>
    </location>
</feature>
<feature type="compositionally biased region" description="Polar residues" evidence="1">
    <location>
        <begin position="41"/>
        <end position="53"/>
    </location>
</feature>
<dbReference type="EMBL" id="KN659065">
    <property type="protein sequence ID" value="KHN19466.1"/>
    <property type="molecule type" value="Genomic_DNA"/>
</dbReference>
<dbReference type="Gramene" id="XM_028336389.1">
    <property type="protein sequence ID" value="XP_028192190.1"/>
    <property type="gene ID" value="LOC114377913"/>
</dbReference>
<dbReference type="Proteomes" id="UP000289340">
    <property type="component" value="Chromosome 12"/>
</dbReference>
<dbReference type="Pfam" id="PF00257">
    <property type="entry name" value="Dehydrin"/>
    <property type="match status" value="1"/>
</dbReference>
<feature type="compositionally biased region" description="Basic and acidic residues" evidence="1">
    <location>
        <begin position="67"/>
        <end position="98"/>
    </location>
</feature>
<proteinExistence type="predicted"/>
<feature type="compositionally biased region" description="Low complexity" evidence="1">
    <location>
        <begin position="99"/>
        <end position="111"/>
    </location>
</feature>
<reference evidence="3 4" key="2">
    <citation type="submission" date="2018-09" db="EMBL/GenBank/DDBJ databases">
        <title>A high-quality reference genome of wild soybean provides a powerful tool to mine soybean genomes.</title>
        <authorList>
            <person name="Xie M."/>
            <person name="Chung C.Y.L."/>
            <person name="Li M.-W."/>
            <person name="Wong F.-L."/>
            <person name="Chan T.-F."/>
            <person name="Lam H.-M."/>
        </authorList>
    </citation>
    <scope>NUCLEOTIDE SEQUENCE [LARGE SCALE GENOMIC DNA]</scope>
    <source>
        <strain evidence="4">cv. W05</strain>
        <tissue evidence="3">Hypocotyl of etiolated seedlings</tissue>
    </source>
</reference>
<evidence type="ECO:0000256" key="1">
    <source>
        <dbReference type="SAM" id="MobiDB-lite"/>
    </source>
</evidence>
<keyword evidence="4" id="KW-1185">Reference proteome</keyword>
<evidence type="ECO:0000313" key="2">
    <source>
        <dbReference type="EMBL" id="KHN19466.1"/>
    </source>
</evidence>
<dbReference type="PANTHER" id="PTHR33346:SF5">
    <property type="entry name" value="DEHYDRIN LEA-RELATED"/>
    <property type="match status" value="1"/>
</dbReference>
<dbReference type="GO" id="GO:0009414">
    <property type="term" value="P:response to water deprivation"/>
    <property type="evidence" value="ECO:0007669"/>
    <property type="project" value="TreeGrafter"/>
</dbReference>
<dbReference type="SMR" id="A0A0B2QCY4"/>
<organism evidence="2">
    <name type="scientific">Glycine soja</name>
    <name type="common">Wild soybean</name>
    <dbReference type="NCBI Taxonomy" id="3848"/>
    <lineage>
        <taxon>Eukaryota</taxon>
        <taxon>Viridiplantae</taxon>
        <taxon>Streptophyta</taxon>
        <taxon>Embryophyta</taxon>
        <taxon>Tracheophyta</taxon>
        <taxon>Spermatophyta</taxon>
        <taxon>Magnoliopsida</taxon>
        <taxon>eudicotyledons</taxon>
        <taxon>Gunneridae</taxon>
        <taxon>Pentapetalae</taxon>
        <taxon>rosids</taxon>
        <taxon>fabids</taxon>
        <taxon>Fabales</taxon>
        <taxon>Fabaceae</taxon>
        <taxon>Papilionoideae</taxon>
        <taxon>50 kb inversion clade</taxon>
        <taxon>NPAAA clade</taxon>
        <taxon>indigoferoid/millettioid clade</taxon>
        <taxon>Phaseoleae</taxon>
        <taxon>Glycine</taxon>
        <taxon>Glycine subgen. Soja</taxon>
    </lineage>
</organism>
<dbReference type="GO" id="GO:0009631">
    <property type="term" value="P:cold acclimation"/>
    <property type="evidence" value="ECO:0007669"/>
    <property type="project" value="TreeGrafter"/>
</dbReference>